<gene>
    <name evidence="2" type="ORF">AVDCRST_MAG83-984</name>
</gene>
<protein>
    <submittedName>
        <fullName evidence="2">Uncharacterized protein</fullName>
    </submittedName>
</protein>
<feature type="non-terminal residue" evidence="2">
    <location>
        <position position="57"/>
    </location>
</feature>
<feature type="region of interest" description="Disordered" evidence="1">
    <location>
        <begin position="1"/>
        <end position="47"/>
    </location>
</feature>
<evidence type="ECO:0000313" key="2">
    <source>
        <dbReference type="EMBL" id="CAA9209593.1"/>
    </source>
</evidence>
<accession>A0A6J4GYU7</accession>
<evidence type="ECO:0000256" key="1">
    <source>
        <dbReference type="SAM" id="MobiDB-lite"/>
    </source>
</evidence>
<proteinExistence type="predicted"/>
<dbReference type="EMBL" id="CADCTE010000001">
    <property type="protein sequence ID" value="CAA9209593.1"/>
    <property type="molecule type" value="Genomic_DNA"/>
</dbReference>
<name>A0A6J4GYU7_9MICC</name>
<organism evidence="2">
    <name type="scientific">uncultured Arthrobacter sp</name>
    <dbReference type="NCBI Taxonomy" id="114050"/>
    <lineage>
        <taxon>Bacteria</taxon>
        <taxon>Bacillati</taxon>
        <taxon>Actinomycetota</taxon>
        <taxon>Actinomycetes</taxon>
        <taxon>Micrococcales</taxon>
        <taxon>Micrococcaceae</taxon>
        <taxon>Arthrobacter</taxon>
        <taxon>environmental samples</taxon>
    </lineage>
</organism>
<reference evidence="2" key="1">
    <citation type="submission" date="2020-02" db="EMBL/GenBank/DDBJ databases">
        <authorList>
            <person name="Meier V. D."/>
        </authorList>
    </citation>
    <scope>NUCLEOTIDE SEQUENCE</scope>
    <source>
        <strain evidence="2">AVDCRST_MAG83</strain>
    </source>
</reference>
<dbReference type="AlphaFoldDB" id="A0A6J4GYU7"/>
<feature type="non-terminal residue" evidence="2">
    <location>
        <position position="1"/>
    </location>
</feature>
<sequence length="57" mass="5990">DPPSIHTPSPLRSPPHRGPDPSGGQPGRNRLGARPGHTGCTAVRTRLRVLHRAGNGL</sequence>